<name>A0A9P4H8E2_9PLEO</name>
<accession>A0A9P4H8E2</accession>
<gene>
    <name evidence="2" type="ORF">EK21DRAFT_90326</name>
</gene>
<sequence>MHSPVPAVPISPAFTSRERVLIRRGRAYNTVRYACHIVSAIQRRGVPRSRIRLSCTQARVNVLVPVCMQTGNVAVRHAQVWCSAMTRRRLLTGTLTQLLRIKPPPHPAIPHSKRSVRRTKLAPPHCRTNRTAALTAGKYYANYRFPDPTNPRCRAQGAVKVRQTQPLSAFVQAVWFFPHTGQWRCQVGEATPTRSPPVAMRAVSLPTKSCVDPPLHFCTHTALFALQCAHSKHSKVLKI</sequence>
<dbReference type="AlphaFoldDB" id="A0A9P4H8E2"/>
<evidence type="ECO:0000313" key="3">
    <source>
        <dbReference type="Proteomes" id="UP000799777"/>
    </source>
</evidence>
<evidence type="ECO:0000313" key="2">
    <source>
        <dbReference type="EMBL" id="KAF2028807.1"/>
    </source>
</evidence>
<dbReference type="Proteomes" id="UP000799777">
    <property type="component" value="Unassembled WGS sequence"/>
</dbReference>
<dbReference type="EMBL" id="ML978208">
    <property type="protein sequence ID" value="KAF2028807.1"/>
    <property type="molecule type" value="Genomic_DNA"/>
</dbReference>
<proteinExistence type="predicted"/>
<keyword evidence="3" id="KW-1185">Reference proteome</keyword>
<evidence type="ECO:0000256" key="1">
    <source>
        <dbReference type="SAM" id="MobiDB-lite"/>
    </source>
</evidence>
<feature type="compositionally biased region" description="Basic residues" evidence="1">
    <location>
        <begin position="111"/>
        <end position="120"/>
    </location>
</feature>
<reference evidence="2" key="1">
    <citation type="journal article" date="2020" name="Stud. Mycol.">
        <title>101 Dothideomycetes genomes: a test case for predicting lifestyles and emergence of pathogens.</title>
        <authorList>
            <person name="Haridas S."/>
            <person name="Albert R."/>
            <person name="Binder M."/>
            <person name="Bloem J."/>
            <person name="Labutti K."/>
            <person name="Salamov A."/>
            <person name="Andreopoulos B."/>
            <person name="Baker S."/>
            <person name="Barry K."/>
            <person name="Bills G."/>
            <person name="Bluhm B."/>
            <person name="Cannon C."/>
            <person name="Castanera R."/>
            <person name="Culley D."/>
            <person name="Daum C."/>
            <person name="Ezra D."/>
            <person name="Gonzalez J."/>
            <person name="Henrissat B."/>
            <person name="Kuo A."/>
            <person name="Liang C."/>
            <person name="Lipzen A."/>
            <person name="Lutzoni F."/>
            <person name="Magnuson J."/>
            <person name="Mondo S."/>
            <person name="Nolan M."/>
            <person name="Ohm R."/>
            <person name="Pangilinan J."/>
            <person name="Park H.-J."/>
            <person name="Ramirez L."/>
            <person name="Alfaro M."/>
            <person name="Sun H."/>
            <person name="Tritt A."/>
            <person name="Yoshinaga Y."/>
            <person name="Zwiers L.-H."/>
            <person name="Turgeon B."/>
            <person name="Goodwin S."/>
            <person name="Spatafora J."/>
            <person name="Crous P."/>
            <person name="Grigoriev I."/>
        </authorList>
    </citation>
    <scope>NUCLEOTIDE SEQUENCE</scope>
    <source>
        <strain evidence="2">CBS 110217</strain>
    </source>
</reference>
<feature type="region of interest" description="Disordered" evidence="1">
    <location>
        <begin position="102"/>
        <end position="123"/>
    </location>
</feature>
<organism evidence="2 3">
    <name type="scientific">Setomelanomma holmii</name>
    <dbReference type="NCBI Taxonomy" id="210430"/>
    <lineage>
        <taxon>Eukaryota</taxon>
        <taxon>Fungi</taxon>
        <taxon>Dikarya</taxon>
        <taxon>Ascomycota</taxon>
        <taxon>Pezizomycotina</taxon>
        <taxon>Dothideomycetes</taxon>
        <taxon>Pleosporomycetidae</taxon>
        <taxon>Pleosporales</taxon>
        <taxon>Pleosporineae</taxon>
        <taxon>Phaeosphaeriaceae</taxon>
        <taxon>Setomelanomma</taxon>
    </lineage>
</organism>
<comment type="caution">
    <text evidence="2">The sequence shown here is derived from an EMBL/GenBank/DDBJ whole genome shotgun (WGS) entry which is preliminary data.</text>
</comment>
<protein>
    <submittedName>
        <fullName evidence="2">Uncharacterized protein</fullName>
    </submittedName>
</protein>